<keyword evidence="2" id="KW-1185">Reference proteome</keyword>
<dbReference type="Proteomes" id="UP000295292">
    <property type="component" value="Unassembled WGS sequence"/>
</dbReference>
<proteinExistence type="predicted"/>
<evidence type="ECO:0000313" key="2">
    <source>
        <dbReference type="Proteomes" id="UP000295292"/>
    </source>
</evidence>
<sequence length="224" mass="26645">MKKKNDEPKVRVYTRKCDPLYIAIYYRMLIHRISQNLSPKEMSFLMGKPLDFMGKVERIKFIRWMMSDFFRAGRSLNIDGLALIFPAVKADITEPFLYQISIKTYEDYVVYDMKKMDSEKEVFIDEFQLIDQRYDVDLYQRYAESEIQEVRDWLRSMSEEGYFQEGRTPLEIYEKSCADLEHRVKPIVILTILHERVNLKDVPVVNRVENKKGAYYIATSTVGI</sequence>
<organism evidence="1 2">
    <name type="scientific">Sphingobacterium yanglingense</name>
    <dbReference type="NCBI Taxonomy" id="1437280"/>
    <lineage>
        <taxon>Bacteria</taxon>
        <taxon>Pseudomonadati</taxon>
        <taxon>Bacteroidota</taxon>
        <taxon>Sphingobacteriia</taxon>
        <taxon>Sphingobacteriales</taxon>
        <taxon>Sphingobacteriaceae</taxon>
        <taxon>Sphingobacterium</taxon>
    </lineage>
</organism>
<dbReference type="AlphaFoldDB" id="A0A4R6WAV4"/>
<evidence type="ECO:0000313" key="1">
    <source>
        <dbReference type="EMBL" id="TDQ76509.1"/>
    </source>
</evidence>
<protein>
    <submittedName>
        <fullName evidence="1">Uncharacterized protein</fullName>
    </submittedName>
</protein>
<dbReference type="OrthoDB" id="978725at2"/>
<dbReference type="EMBL" id="SNYV01000015">
    <property type="protein sequence ID" value="TDQ76509.1"/>
    <property type="molecule type" value="Genomic_DNA"/>
</dbReference>
<accession>A0A4R6WAV4</accession>
<reference evidence="1 2" key="1">
    <citation type="submission" date="2019-03" db="EMBL/GenBank/DDBJ databases">
        <title>Genomic Encyclopedia of Archaeal and Bacterial Type Strains, Phase II (KMG-II): from individual species to whole genera.</title>
        <authorList>
            <person name="Goeker M."/>
        </authorList>
    </citation>
    <scope>NUCLEOTIDE SEQUENCE [LARGE SCALE GENOMIC DNA]</scope>
    <source>
        <strain evidence="1 2">DSM 28353</strain>
    </source>
</reference>
<dbReference type="RefSeq" id="WP_133585322.1">
    <property type="nucleotide sequence ID" value="NZ_SNYV01000015.1"/>
</dbReference>
<name>A0A4R6WAV4_9SPHI</name>
<comment type="caution">
    <text evidence="1">The sequence shown here is derived from an EMBL/GenBank/DDBJ whole genome shotgun (WGS) entry which is preliminary data.</text>
</comment>
<gene>
    <name evidence="1" type="ORF">CLV99_3102</name>
</gene>